<feature type="compositionally biased region" description="Low complexity" evidence="2">
    <location>
        <begin position="52"/>
        <end position="91"/>
    </location>
</feature>
<evidence type="ECO:0000256" key="2">
    <source>
        <dbReference type="SAM" id="MobiDB-lite"/>
    </source>
</evidence>
<evidence type="ECO:0000256" key="1">
    <source>
        <dbReference type="ARBA" id="ARBA00022729"/>
    </source>
</evidence>
<dbReference type="STRING" id="285351.SAMN04488035_0355"/>
<evidence type="ECO:0000313" key="3">
    <source>
        <dbReference type="EMBL" id="SFE74323.1"/>
    </source>
</evidence>
<reference evidence="4" key="1">
    <citation type="submission" date="2016-10" db="EMBL/GenBank/DDBJ databases">
        <authorList>
            <person name="Varghese N."/>
            <person name="Submissions S."/>
        </authorList>
    </citation>
    <scope>NUCLEOTIDE SEQUENCE [LARGE SCALE GENOMIC DNA]</scope>
    <source>
        <strain evidence="4">DSM 19083</strain>
    </source>
</reference>
<protein>
    <recommendedName>
        <fullName evidence="5">DUF4352 domain-containing protein</fullName>
    </recommendedName>
</protein>
<dbReference type="Proteomes" id="UP000198520">
    <property type="component" value="Unassembled WGS sequence"/>
</dbReference>
<feature type="compositionally biased region" description="Pro residues" evidence="2">
    <location>
        <begin position="1"/>
        <end position="24"/>
    </location>
</feature>
<proteinExistence type="predicted"/>
<organism evidence="3 4">
    <name type="scientific">Flavimobilis marinus</name>
    <dbReference type="NCBI Taxonomy" id="285351"/>
    <lineage>
        <taxon>Bacteria</taxon>
        <taxon>Bacillati</taxon>
        <taxon>Actinomycetota</taxon>
        <taxon>Actinomycetes</taxon>
        <taxon>Micrococcales</taxon>
        <taxon>Jonesiaceae</taxon>
        <taxon>Flavimobilis</taxon>
    </lineage>
</organism>
<keyword evidence="1" id="KW-0732">Signal</keyword>
<accession>A0A1I2D2N9</accession>
<gene>
    <name evidence="3" type="ORF">SAMN04488035_0355</name>
</gene>
<dbReference type="EMBL" id="FONZ01000001">
    <property type="protein sequence ID" value="SFE74323.1"/>
    <property type="molecule type" value="Genomic_DNA"/>
</dbReference>
<keyword evidence="4" id="KW-1185">Reference proteome</keyword>
<feature type="region of interest" description="Disordered" evidence="2">
    <location>
        <begin position="52"/>
        <end position="119"/>
    </location>
</feature>
<name>A0A1I2D2N9_9MICO</name>
<dbReference type="AlphaFoldDB" id="A0A1I2D2N9"/>
<evidence type="ECO:0000313" key="4">
    <source>
        <dbReference type="Proteomes" id="UP000198520"/>
    </source>
</evidence>
<dbReference type="InterPro" id="IPR029050">
    <property type="entry name" value="Immunoprotect_excell_Ig-like"/>
</dbReference>
<sequence length="242" mass="25103">MTPPPAAPTPGPAYDPLTPPPPPPTRRKPRTKLIAASWGAGGLVLGLILGSVGTQSDDTPAVTLPSAASTTASTTEDPATPSPSAVEPTTEPADDEPTPTPDAAAEGSRSAPFTIGETVGNEDWSVTLGEPTEAWKRVKAENQFNDPPADGFEFYLVPVTATYIGDESGFAWLDLRVKFVGADGVTYEDRCGMIPDDLDDVGELYEGGVAKGNTCVVVPEGAEGLWTLTAGWSDPVFFVAGS</sequence>
<feature type="region of interest" description="Disordered" evidence="2">
    <location>
        <begin position="1"/>
        <end position="34"/>
    </location>
</feature>
<dbReference type="Gene3D" id="2.60.40.1240">
    <property type="match status" value="1"/>
</dbReference>
<evidence type="ECO:0008006" key="5">
    <source>
        <dbReference type="Google" id="ProtNLM"/>
    </source>
</evidence>